<organism evidence="2">
    <name type="scientific">bioreactor metagenome</name>
    <dbReference type="NCBI Taxonomy" id="1076179"/>
    <lineage>
        <taxon>unclassified sequences</taxon>
        <taxon>metagenomes</taxon>
        <taxon>ecological metagenomes</taxon>
    </lineage>
</organism>
<evidence type="ECO:0000256" key="1">
    <source>
        <dbReference type="SAM" id="MobiDB-lite"/>
    </source>
</evidence>
<gene>
    <name evidence="2" type="ORF">SDC9_26430</name>
</gene>
<sequence>MSLGTGRRHDGIGAHPGKPEKHSRNPPKKEEEIPLKNYNNNVVIIVY</sequence>
<dbReference type="EMBL" id="VSSQ01000138">
    <property type="protein sequence ID" value="MPL80529.1"/>
    <property type="molecule type" value="Genomic_DNA"/>
</dbReference>
<protein>
    <submittedName>
        <fullName evidence="2">Uncharacterized protein</fullName>
    </submittedName>
</protein>
<comment type="caution">
    <text evidence="2">The sequence shown here is derived from an EMBL/GenBank/DDBJ whole genome shotgun (WGS) entry which is preliminary data.</text>
</comment>
<dbReference type="AlphaFoldDB" id="A0A644UNM5"/>
<feature type="region of interest" description="Disordered" evidence="1">
    <location>
        <begin position="1"/>
        <end position="35"/>
    </location>
</feature>
<evidence type="ECO:0000313" key="2">
    <source>
        <dbReference type="EMBL" id="MPL80529.1"/>
    </source>
</evidence>
<accession>A0A644UNM5</accession>
<feature type="compositionally biased region" description="Basic and acidic residues" evidence="1">
    <location>
        <begin position="7"/>
        <end position="34"/>
    </location>
</feature>
<name>A0A644UNM5_9ZZZZ</name>
<proteinExistence type="predicted"/>
<reference evidence="2" key="1">
    <citation type="submission" date="2019-08" db="EMBL/GenBank/DDBJ databases">
        <authorList>
            <person name="Kucharzyk K."/>
            <person name="Murdoch R.W."/>
            <person name="Higgins S."/>
            <person name="Loffler F."/>
        </authorList>
    </citation>
    <scope>NUCLEOTIDE SEQUENCE</scope>
</reference>